<dbReference type="InterPro" id="IPR021031">
    <property type="entry name" value="Hyphal-reg_cell_wall_N"/>
</dbReference>
<dbReference type="Pfam" id="PF11765">
    <property type="entry name" value="Hyphal_reg_CWP"/>
    <property type="match status" value="1"/>
</dbReference>
<comment type="caution">
    <text evidence="5">The sequence shown here is derived from an EMBL/GenBank/DDBJ whole genome shotgun (WGS) entry which is preliminary data.</text>
</comment>
<dbReference type="SUPFAM" id="SSF51294">
    <property type="entry name" value="Hedgehog/intein (Hint) domain"/>
    <property type="match status" value="1"/>
</dbReference>
<dbReference type="Proteomes" id="UP000237682">
    <property type="component" value="Unassembled WGS sequence"/>
</dbReference>
<protein>
    <recommendedName>
        <fullName evidence="7">Hedgehog/Intein (Hint) domain-containing protein</fullName>
    </recommendedName>
</protein>
<evidence type="ECO:0000259" key="3">
    <source>
        <dbReference type="Pfam" id="PF11765"/>
    </source>
</evidence>
<dbReference type="EMBL" id="PUEJ01000013">
    <property type="protein sequence ID" value="PRH84547.1"/>
    <property type="molecule type" value="Genomic_DNA"/>
</dbReference>
<keyword evidence="6" id="KW-1185">Reference proteome</keyword>
<proteinExistence type="predicted"/>
<dbReference type="RefSeq" id="WP_105865204.1">
    <property type="nucleotide sequence ID" value="NZ_PUEJ01000013.1"/>
</dbReference>
<dbReference type="Pfam" id="PF13403">
    <property type="entry name" value="Hint_2"/>
    <property type="match status" value="1"/>
</dbReference>
<reference evidence="5 6" key="1">
    <citation type="submission" date="2018-02" db="EMBL/GenBank/DDBJ databases">
        <title>Whole genome sequencing of endophytic bacterium.</title>
        <authorList>
            <person name="Eedara R."/>
            <person name="Podile A.R."/>
        </authorList>
    </citation>
    <scope>NUCLEOTIDE SEQUENCE [LARGE SCALE GENOMIC DNA]</scope>
    <source>
        <strain evidence="5 6">RP1T</strain>
    </source>
</reference>
<keyword evidence="2" id="KW-0325">Glycoprotein</keyword>
<keyword evidence="1" id="KW-0732">Signal</keyword>
<feature type="domain" description="Hedgehog/Intein (Hint)" evidence="4">
    <location>
        <begin position="158"/>
        <end position="295"/>
    </location>
</feature>
<feature type="domain" description="Hyphally-regulated cell wall protein N-terminal" evidence="3">
    <location>
        <begin position="8"/>
        <end position="129"/>
    </location>
</feature>
<evidence type="ECO:0000256" key="1">
    <source>
        <dbReference type="ARBA" id="ARBA00022729"/>
    </source>
</evidence>
<dbReference type="OrthoDB" id="7314239at2"/>
<accession>A0A2S9Q5D3</accession>
<evidence type="ECO:0000313" key="5">
    <source>
        <dbReference type="EMBL" id="PRH84547.1"/>
    </source>
</evidence>
<evidence type="ECO:0000313" key="6">
    <source>
        <dbReference type="Proteomes" id="UP000237682"/>
    </source>
</evidence>
<dbReference type="InterPro" id="IPR028992">
    <property type="entry name" value="Hedgehog/Intein_dom"/>
</dbReference>
<name>A0A2S9Q5D3_9HYPH</name>
<sequence length="517" mass="56258">MSGKGTTATLNGSGPFVNDGLIRVDHASFIINGALTGTNGYVQLDTAHVTLAGGTDTAANQIFALYGGNNTLTIPGDQFKGVIRGFQQGDALDTGIAGTPHYDSQTGILTITDGSGLEHRFDIGTGYKGVFSDSPTGVITYAGSPGPLPPEPFTAYLCYLTGTSIRTLKGEATVESLKVGDVVVTASGQQRMITWIGHWLSRADHNEESHAKAWPYRILAHAFGDDQPRRDLWLSPDHAVAVSCLSNVLIPIKHLDNGATVSQVPMDEVSYWHVELERHDLLLAENLAAESFLDTGGREVIGVTELERSKHAFRTASGRPQAKLPQRKTWQEDACLPLVTEGPVVTAIRAQLLERARKLGWSLSEHAKIEFRAEGAEDELQVHALSETFYRLTFPARTRAIVLSSATFVPRHADVTTHDDRCLGVPLRRLDVQDSGGVRKIPLDDTALIKGFHAIQEWAGDQWRWTNGNGILACGLWAGAVGSVTLEIELARERGWTRAWVEPGNAEIGEKRHQQKN</sequence>
<evidence type="ECO:0000259" key="4">
    <source>
        <dbReference type="Pfam" id="PF13403"/>
    </source>
</evidence>
<evidence type="ECO:0000256" key="2">
    <source>
        <dbReference type="ARBA" id="ARBA00023180"/>
    </source>
</evidence>
<dbReference type="InterPro" id="IPR036844">
    <property type="entry name" value="Hint_dom_sf"/>
</dbReference>
<evidence type="ECO:0008006" key="7">
    <source>
        <dbReference type="Google" id="ProtNLM"/>
    </source>
</evidence>
<gene>
    <name evidence="5" type="ORF">C5L14_27260</name>
</gene>
<dbReference type="AlphaFoldDB" id="A0A2S9Q5D3"/>
<organism evidence="5 6">
    <name type="scientific">Labrys okinawensis</name>
    <dbReference type="NCBI Taxonomy" id="346911"/>
    <lineage>
        <taxon>Bacteria</taxon>
        <taxon>Pseudomonadati</taxon>
        <taxon>Pseudomonadota</taxon>
        <taxon>Alphaproteobacteria</taxon>
        <taxon>Hyphomicrobiales</taxon>
        <taxon>Xanthobacteraceae</taxon>
        <taxon>Labrys</taxon>
    </lineage>
</organism>